<protein>
    <submittedName>
        <fullName evidence="8">Alpha/beta hydrolase fold domain-containing protein</fullName>
    </submittedName>
</protein>
<reference evidence="8 9" key="1">
    <citation type="submission" date="2019-10" db="EMBL/GenBank/DDBJ databases">
        <title>Complete genome sequence of Variovorax paradoxus 5C-2.</title>
        <authorList>
            <person name="Gogoleva N.E."/>
            <person name="Balkin A.S."/>
        </authorList>
    </citation>
    <scope>NUCLEOTIDE SEQUENCE [LARGE SCALE GENOMIC DNA]</scope>
    <source>
        <strain evidence="8 9">5C-2</strain>
    </source>
</reference>
<dbReference type="GO" id="GO:0016787">
    <property type="term" value="F:hydrolase activity"/>
    <property type="evidence" value="ECO:0007669"/>
    <property type="project" value="UniProtKB-KW"/>
</dbReference>
<keyword evidence="2" id="KW-0285">Flavoprotein</keyword>
<keyword evidence="3" id="KW-0274">FAD</keyword>
<evidence type="ECO:0000259" key="6">
    <source>
        <dbReference type="Pfam" id="PF01494"/>
    </source>
</evidence>
<evidence type="ECO:0000313" key="9">
    <source>
        <dbReference type="Proteomes" id="UP000326780"/>
    </source>
</evidence>
<dbReference type="InterPro" id="IPR029058">
    <property type="entry name" value="AB_hydrolase_fold"/>
</dbReference>
<comment type="cofactor">
    <cofactor evidence="1">
        <name>FAD</name>
        <dbReference type="ChEBI" id="CHEBI:57692"/>
    </cofactor>
</comment>
<dbReference type="InterPro" id="IPR002938">
    <property type="entry name" value="FAD-bd"/>
</dbReference>
<accession>A0A5Q0M2Y8</accession>
<gene>
    <name evidence="8" type="ORF">GFK26_08755</name>
</gene>
<name>A0A5Q0M2Y8_VARPD</name>
<dbReference type="PRINTS" id="PR00420">
    <property type="entry name" value="RNGMNOXGNASE"/>
</dbReference>
<feature type="domain" description="FAD-binding" evidence="6">
    <location>
        <begin position="2"/>
        <end position="340"/>
    </location>
</feature>
<dbReference type="SUPFAM" id="SSF54373">
    <property type="entry name" value="FAD-linked reductases, C-terminal domain"/>
    <property type="match status" value="1"/>
</dbReference>
<dbReference type="Proteomes" id="UP000326780">
    <property type="component" value="Chromosome"/>
</dbReference>
<evidence type="ECO:0000259" key="7">
    <source>
        <dbReference type="Pfam" id="PF07859"/>
    </source>
</evidence>
<organism evidence="8 9">
    <name type="scientific">Variovorax paradoxus</name>
    <dbReference type="NCBI Taxonomy" id="34073"/>
    <lineage>
        <taxon>Bacteria</taxon>
        <taxon>Pseudomonadati</taxon>
        <taxon>Pseudomonadota</taxon>
        <taxon>Betaproteobacteria</taxon>
        <taxon>Burkholderiales</taxon>
        <taxon>Comamonadaceae</taxon>
        <taxon>Variovorax</taxon>
    </lineage>
</organism>
<dbReference type="GO" id="GO:0071949">
    <property type="term" value="F:FAD binding"/>
    <property type="evidence" value="ECO:0007669"/>
    <property type="project" value="InterPro"/>
</dbReference>
<dbReference type="InterPro" id="IPR036188">
    <property type="entry name" value="FAD/NAD-bd_sf"/>
</dbReference>
<dbReference type="AlphaFoldDB" id="A0A5Q0M2Y8"/>
<dbReference type="EMBL" id="CP045644">
    <property type="protein sequence ID" value="QFZ82842.1"/>
    <property type="molecule type" value="Genomic_DNA"/>
</dbReference>
<evidence type="ECO:0000256" key="3">
    <source>
        <dbReference type="ARBA" id="ARBA00022827"/>
    </source>
</evidence>
<evidence type="ECO:0000313" key="8">
    <source>
        <dbReference type="EMBL" id="QFZ82842.1"/>
    </source>
</evidence>
<feature type="domain" description="Alpha/beta hydrolase fold-3" evidence="7">
    <location>
        <begin position="484"/>
        <end position="685"/>
    </location>
</feature>
<dbReference type="RefSeq" id="WP_153281636.1">
    <property type="nucleotide sequence ID" value="NZ_CP045644.1"/>
</dbReference>
<dbReference type="PANTHER" id="PTHR13789:SF318">
    <property type="entry name" value="GERANYLGERANYL DIPHOSPHATE REDUCTASE"/>
    <property type="match status" value="1"/>
</dbReference>
<dbReference type="PANTHER" id="PTHR13789">
    <property type="entry name" value="MONOOXYGENASE"/>
    <property type="match status" value="1"/>
</dbReference>
<keyword evidence="5" id="KW-0503">Monooxygenase</keyword>
<evidence type="ECO:0000256" key="4">
    <source>
        <dbReference type="ARBA" id="ARBA00023002"/>
    </source>
</evidence>
<dbReference type="Gene3D" id="3.40.50.1820">
    <property type="entry name" value="alpha/beta hydrolase"/>
    <property type="match status" value="1"/>
</dbReference>
<keyword evidence="4" id="KW-0560">Oxidoreductase</keyword>
<dbReference type="GO" id="GO:0004497">
    <property type="term" value="F:monooxygenase activity"/>
    <property type="evidence" value="ECO:0007669"/>
    <property type="project" value="UniProtKB-KW"/>
</dbReference>
<keyword evidence="8" id="KW-0378">Hydrolase</keyword>
<sequence>MKILIVGGGIGGLTTALALRHHGIDAIVLERAAQMAEIGAGVQIAANGTLVLRELGLEPALAQVATVPERYDYRDLHTGRLLYLAPLGAEAAQRYGALMYNVHRADLVALLYNALPRDTVRLGAECASISQDAKGARVVLKTGEVIEADAVIGADGIHSAVRTALRGPEEKQFANILMWRALIPAARLEGLALPVAGNNWFGLRRSVVSYWVRKDLYSILAAVPASEVRRESWTESGDIGEMLDSFRGSEPTVQHMLEQVDSSFITGMYYRDPIEHWTTGRITLLGDAAHAMVPYLAQGACQSIEDAWVLATCLHRHGAGGVEAALLEYERRRQPRTTRIQAGARFAVKQSHEPDEESVRHRNGRWRGLSRIDPLAETSWAFAWGHNILEAAQQPAGEVVGLSAAREGKRMARPESQRAFDLWKSAIGSEDIARGHRGQREAYERFLTTHFPAPATLGVTPVELNGVPALRVDGGAPQPAGSVVLHFHGGAYVMGSAASSAEYAGRLSAALGGDCYTVDYRLAPEHPYPAAIDDAFQAYRGLLARGVAASRIVLSGESSGGGLALALALGLARAGLPQPAGVIAVCPFTDLTLSGPTVRQNSGDDPAAHRDSLTQLAASYFQGHEPTDPLVSPLFGDLRGLPPLFLSAVQGEVLESDTTRFAEAARAAGVDVRLDLVPDSVHVFTLFPFLPEAQRTLAEAGHWARGLRASSEQKEAA</sequence>
<dbReference type="InterPro" id="IPR050493">
    <property type="entry name" value="FAD-dep_Monooxygenase_BioMet"/>
</dbReference>
<dbReference type="SUPFAM" id="SSF51905">
    <property type="entry name" value="FAD/NAD(P)-binding domain"/>
    <property type="match status" value="1"/>
</dbReference>
<dbReference type="Pfam" id="PF01494">
    <property type="entry name" value="FAD_binding_3"/>
    <property type="match status" value="1"/>
</dbReference>
<dbReference type="Gene3D" id="3.50.50.60">
    <property type="entry name" value="FAD/NAD(P)-binding domain"/>
    <property type="match status" value="1"/>
</dbReference>
<dbReference type="Pfam" id="PF07859">
    <property type="entry name" value="Abhydrolase_3"/>
    <property type="match status" value="1"/>
</dbReference>
<dbReference type="InterPro" id="IPR013094">
    <property type="entry name" value="AB_hydrolase_3"/>
</dbReference>
<proteinExistence type="predicted"/>
<dbReference type="SUPFAM" id="SSF53474">
    <property type="entry name" value="alpha/beta-Hydrolases"/>
    <property type="match status" value="1"/>
</dbReference>
<evidence type="ECO:0000256" key="5">
    <source>
        <dbReference type="ARBA" id="ARBA00023033"/>
    </source>
</evidence>
<evidence type="ECO:0000256" key="2">
    <source>
        <dbReference type="ARBA" id="ARBA00022630"/>
    </source>
</evidence>
<evidence type="ECO:0000256" key="1">
    <source>
        <dbReference type="ARBA" id="ARBA00001974"/>
    </source>
</evidence>